<organism evidence="2 3">
    <name type="scientific">Arabis nemorensis</name>
    <dbReference type="NCBI Taxonomy" id="586526"/>
    <lineage>
        <taxon>Eukaryota</taxon>
        <taxon>Viridiplantae</taxon>
        <taxon>Streptophyta</taxon>
        <taxon>Embryophyta</taxon>
        <taxon>Tracheophyta</taxon>
        <taxon>Spermatophyta</taxon>
        <taxon>Magnoliopsida</taxon>
        <taxon>eudicotyledons</taxon>
        <taxon>Gunneridae</taxon>
        <taxon>Pentapetalae</taxon>
        <taxon>rosids</taxon>
        <taxon>malvids</taxon>
        <taxon>Brassicales</taxon>
        <taxon>Brassicaceae</taxon>
        <taxon>Arabideae</taxon>
        <taxon>Arabis</taxon>
    </lineage>
</organism>
<dbReference type="Proteomes" id="UP000489600">
    <property type="component" value="Unassembled WGS sequence"/>
</dbReference>
<evidence type="ECO:0000256" key="1">
    <source>
        <dbReference type="SAM" id="MobiDB-lite"/>
    </source>
</evidence>
<reference evidence="2" key="1">
    <citation type="submission" date="2019-07" db="EMBL/GenBank/DDBJ databases">
        <authorList>
            <person name="Dittberner H."/>
        </authorList>
    </citation>
    <scope>NUCLEOTIDE SEQUENCE [LARGE SCALE GENOMIC DNA]</scope>
</reference>
<feature type="region of interest" description="Disordered" evidence="1">
    <location>
        <begin position="89"/>
        <end position="113"/>
    </location>
</feature>
<protein>
    <submittedName>
        <fullName evidence="2">Uncharacterized protein</fullName>
    </submittedName>
</protein>
<keyword evidence="3" id="KW-1185">Reference proteome</keyword>
<proteinExistence type="predicted"/>
<sequence length="113" mass="12225">MTDGCQVLVAAESGRTIAGASVEVHLPREKIALFPLQPDLVDHGGKCERVERAERTRKWRQSAMREVDPTDLVDPADLVDQEAPAVGGALAVSEESPSADEKKSPNQFRSMNG</sequence>
<accession>A0A565BCL3</accession>
<evidence type="ECO:0000313" key="3">
    <source>
        <dbReference type="Proteomes" id="UP000489600"/>
    </source>
</evidence>
<gene>
    <name evidence="2" type="ORF">ANE_LOCUS9784</name>
</gene>
<dbReference type="AlphaFoldDB" id="A0A565BCL3"/>
<name>A0A565BCL3_9BRAS</name>
<comment type="caution">
    <text evidence="2">The sequence shown here is derived from an EMBL/GenBank/DDBJ whole genome shotgun (WGS) entry which is preliminary data.</text>
</comment>
<dbReference type="EMBL" id="CABITT030000003">
    <property type="protein sequence ID" value="VVA99339.1"/>
    <property type="molecule type" value="Genomic_DNA"/>
</dbReference>
<evidence type="ECO:0000313" key="2">
    <source>
        <dbReference type="EMBL" id="VVA99339.1"/>
    </source>
</evidence>